<evidence type="ECO:0008006" key="3">
    <source>
        <dbReference type="Google" id="ProtNLM"/>
    </source>
</evidence>
<gene>
    <name evidence="1" type="ORF">P2L57_22625</name>
</gene>
<reference evidence="1 2" key="1">
    <citation type="submission" date="2023-03" db="EMBL/GenBank/DDBJ databases">
        <title>Draft genome sequence of type strain Streptomyces ferralitis JCM 14344.</title>
        <authorList>
            <person name="Klaysubun C."/>
            <person name="Duangmal K."/>
        </authorList>
    </citation>
    <scope>NUCLEOTIDE SEQUENCE [LARGE SCALE GENOMIC DNA]</scope>
    <source>
        <strain evidence="1 2">JCM 14344</strain>
    </source>
</reference>
<name>A0ABT5Z3K6_9ACTN</name>
<dbReference type="EMBL" id="JARHTQ010000015">
    <property type="protein sequence ID" value="MDF2258413.1"/>
    <property type="molecule type" value="Genomic_DNA"/>
</dbReference>
<organism evidence="1 2">
    <name type="scientific">Streptantibioticus ferralitis</name>
    <dbReference type="NCBI Taxonomy" id="236510"/>
    <lineage>
        <taxon>Bacteria</taxon>
        <taxon>Bacillati</taxon>
        <taxon>Actinomycetota</taxon>
        <taxon>Actinomycetes</taxon>
        <taxon>Kitasatosporales</taxon>
        <taxon>Streptomycetaceae</taxon>
        <taxon>Streptantibioticus</taxon>
    </lineage>
</organism>
<accession>A0ABT5Z3K6</accession>
<dbReference type="RefSeq" id="WP_275817406.1">
    <property type="nucleotide sequence ID" value="NZ_BAAANM010000007.1"/>
</dbReference>
<protein>
    <recommendedName>
        <fullName evidence="3">WXG100 family type VII secretion target</fullName>
    </recommendedName>
</protein>
<proteinExistence type="predicted"/>
<evidence type="ECO:0000313" key="1">
    <source>
        <dbReference type="EMBL" id="MDF2258413.1"/>
    </source>
</evidence>
<comment type="caution">
    <text evidence="1">The sequence shown here is derived from an EMBL/GenBank/DDBJ whole genome shotgun (WGS) entry which is preliminary data.</text>
</comment>
<keyword evidence="2" id="KW-1185">Reference proteome</keyword>
<dbReference type="Proteomes" id="UP001220022">
    <property type="component" value="Unassembled WGS sequence"/>
</dbReference>
<sequence length="78" mass="8655">MAAIETAVGNIRDALKKVNQLMTKTWVGSAADKWATDFNGRMGSLSRLFDSFPDEEQKLIAKAQKDQANLDSKYHGHS</sequence>
<evidence type="ECO:0000313" key="2">
    <source>
        <dbReference type="Proteomes" id="UP001220022"/>
    </source>
</evidence>